<gene>
    <name evidence="2" type="ORF">PIB30_084456</name>
</gene>
<evidence type="ECO:0000313" key="2">
    <source>
        <dbReference type="EMBL" id="MED6151647.1"/>
    </source>
</evidence>
<feature type="compositionally biased region" description="Polar residues" evidence="1">
    <location>
        <begin position="69"/>
        <end position="83"/>
    </location>
</feature>
<feature type="compositionally biased region" description="Low complexity" evidence="1">
    <location>
        <begin position="23"/>
        <end position="42"/>
    </location>
</feature>
<dbReference type="Pfam" id="PF03004">
    <property type="entry name" value="Transposase_24"/>
    <property type="match status" value="1"/>
</dbReference>
<feature type="region of interest" description="Disordered" evidence="1">
    <location>
        <begin position="1"/>
        <end position="88"/>
    </location>
</feature>
<keyword evidence="3" id="KW-1185">Reference proteome</keyword>
<evidence type="ECO:0000313" key="3">
    <source>
        <dbReference type="Proteomes" id="UP001341840"/>
    </source>
</evidence>
<proteinExistence type="predicted"/>
<dbReference type="Proteomes" id="UP001341840">
    <property type="component" value="Unassembled WGS sequence"/>
</dbReference>
<comment type="caution">
    <text evidence="2">The sequence shown here is derived from an EMBL/GenBank/DDBJ whole genome shotgun (WGS) entry which is preliminary data.</text>
</comment>
<feature type="compositionally biased region" description="Acidic residues" evidence="1">
    <location>
        <begin position="463"/>
        <end position="473"/>
    </location>
</feature>
<feature type="region of interest" description="Disordered" evidence="1">
    <location>
        <begin position="432"/>
        <end position="473"/>
    </location>
</feature>
<feature type="compositionally biased region" description="Pro residues" evidence="1">
    <location>
        <begin position="453"/>
        <end position="462"/>
    </location>
</feature>
<organism evidence="2 3">
    <name type="scientific">Stylosanthes scabra</name>
    <dbReference type="NCBI Taxonomy" id="79078"/>
    <lineage>
        <taxon>Eukaryota</taxon>
        <taxon>Viridiplantae</taxon>
        <taxon>Streptophyta</taxon>
        <taxon>Embryophyta</taxon>
        <taxon>Tracheophyta</taxon>
        <taxon>Spermatophyta</taxon>
        <taxon>Magnoliopsida</taxon>
        <taxon>eudicotyledons</taxon>
        <taxon>Gunneridae</taxon>
        <taxon>Pentapetalae</taxon>
        <taxon>rosids</taxon>
        <taxon>fabids</taxon>
        <taxon>Fabales</taxon>
        <taxon>Fabaceae</taxon>
        <taxon>Papilionoideae</taxon>
        <taxon>50 kb inversion clade</taxon>
        <taxon>dalbergioids sensu lato</taxon>
        <taxon>Dalbergieae</taxon>
        <taxon>Pterocarpus clade</taxon>
        <taxon>Stylosanthes</taxon>
    </lineage>
</organism>
<evidence type="ECO:0000256" key="1">
    <source>
        <dbReference type="SAM" id="MobiDB-lite"/>
    </source>
</evidence>
<dbReference type="InterPro" id="IPR004252">
    <property type="entry name" value="Probable_transposase_24"/>
</dbReference>
<feature type="compositionally biased region" description="Gly residues" evidence="1">
    <location>
        <begin position="1"/>
        <end position="12"/>
    </location>
</feature>
<protein>
    <submittedName>
        <fullName evidence="2">Uncharacterized protein</fullName>
    </submittedName>
</protein>
<dbReference type="EMBL" id="JASCZI010091992">
    <property type="protein sequence ID" value="MED6151647.1"/>
    <property type="molecule type" value="Genomic_DNA"/>
</dbReference>
<reference evidence="2 3" key="1">
    <citation type="journal article" date="2023" name="Plants (Basel)">
        <title>Bridging the Gap: Combining Genomics and Transcriptomics Approaches to Understand Stylosanthes scabra, an Orphan Legume from the Brazilian Caatinga.</title>
        <authorList>
            <person name="Ferreira-Neto J.R.C."/>
            <person name="da Silva M.D."/>
            <person name="Binneck E."/>
            <person name="de Melo N.F."/>
            <person name="da Silva R.H."/>
            <person name="de Melo A.L.T.M."/>
            <person name="Pandolfi V."/>
            <person name="Bustamante F.O."/>
            <person name="Brasileiro-Vidal A.C."/>
            <person name="Benko-Iseppon A.M."/>
        </authorList>
    </citation>
    <scope>NUCLEOTIDE SEQUENCE [LARGE SCALE GENOMIC DNA]</scope>
    <source>
        <tissue evidence="2">Leaves</tissue>
    </source>
</reference>
<accession>A0ABU6TTB7</accession>
<sequence length="473" mass="52977">MAGRGAGRGTWRGTGRDAGRGRGTLSPSSTASSSTFATAGSTQVTSSPSPYLVVLNSEYRGPPPPSPPCSTSDALVGTSTSSSRLDHSTTSRLAGRWFSAGAIGTHSSQIITWIPARSGDTIYFPEEDRSGRHERPKHNSCAREITSVIKLMYDEAWPNWKAIPVATRDRMFDKWAAIFNTRASKRFSAMMEDVHERRDHLTQWCRLELKKLLYYYWETDEKYLHRKATNKRNRASDKCAIYTGGSATSMQTKAKMTKSLNRPVSMAEVFKQTHTLKANKEQFADKRSSDIWDDFTNNTTIATQQAAESETDATVDPDQVWRQTVSEQSEKNRIFGIGGFLASTLRTSVFAPQASSVSFTSPAPTGQEEVVDLREQVHLLNQNIQDMARQLHESEERIQTLQDELSRRPGVCDVEVEALKEQLREELRLMQEHRRQMGVTDEQMREGSSSVPQDPPLHPPAPPEDDDADYVDP</sequence>
<name>A0ABU6TTB7_9FABA</name>